<dbReference type="Proteomes" id="UP000008037">
    <property type="component" value="Chromosome"/>
</dbReference>
<sequence>MSRTALKFESQRIDKLPPDILIKGTWVSTAMALILTLPSLGLFIGLYEMGINIGISAGIGFGLHFALLAFSRRISKAISSLFED</sequence>
<feature type="transmembrane region" description="Helical" evidence="1">
    <location>
        <begin position="20"/>
        <end position="44"/>
    </location>
</feature>
<gene>
    <name evidence="2" type="ordered locus">Ngar_c31960</name>
</gene>
<dbReference type="EMBL" id="CP002408">
    <property type="protein sequence ID" value="AFU60112.1"/>
    <property type="molecule type" value="Genomic_DNA"/>
</dbReference>
<keyword evidence="3" id="KW-1185">Reference proteome</keyword>
<dbReference type="GeneID" id="13797006"/>
<evidence type="ECO:0000256" key="1">
    <source>
        <dbReference type="SAM" id="Phobius"/>
    </source>
</evidence>
<keyword evidence="1" id="KW-1133">Transmembrane helix</keyword>
<evidence type="ECO:0000313" key="3">
    <source>
        <dbReference type="Proteomes" id="UP000008037"/>
    </source>
</evidence>
<keyword evidence="1" id="KW-0472">Membrane</keyword>
<proteinExistence type="predicted"/>
<feature type="transmembrane region" description="Helical" evidence="1">
    <location>
        <begin position="50"/>
        <end position="70"/>
    </location>
</feature>
<reference evidence="2 3" key="1">
    <citation type="journal article" date="2012" name="Environ. Microbiol.">
        <title>The genome of the ammonia-oxidizing Candidatus Nitrososphaera gargensis: insights into metabolic versatility and environmental adaptations.</title>
        <authorList>
            <person name="Spang A."/>
            <person name="Poehlein A."/>
            <person name="Offre P."/>
            <person name="Zumbragel S."/>
            <person name="Haider S."/>
            <person name="Rychlik N."/>
            <person name="Nowka B."/>
            <person name="Schmeisser C."/>
            <person name="Lebedeva E.V."/>
            <person name="Rattei T."/>
            <person name="Bohm C."/>
            <person name="Schmid M."/>
            <person name="Galushko A."/>
            <person name="Hatzenpichler R."/>
            <person name="Weinmaier T."/>
            <person name="Daniel R."/>
            <person name="Schleper C."/>
            <person name="Spieck E."/>
            <person name="Streit W."/>
            <person name="Wagner M."/>
        </authorList>
    </citation>
    <scope>NUCLEOTIDE SEQUENCE [LARGE SCALE GENOMIC DNA]</scope>
    <source>
        <strain evidence="3">Ga9.2</strain>
    </source>
</reference>
<dbReference type="AlphaFoldDB" id="K0IM93"/>
<dbReference type="BioCyc" id="CNIT1237085:G1324-3196-MONOMER"/>
<dbReference type="KEGG" id="nga:Ngar_c31960"/>
<dbReference type="HOGENOM" id="CLU_2519882_0_0_2"/>
<dbReference type="OrthoDB" id="11280at2157"/>
<organism evidence="2 3">
    <name type="scientific">Nitrososphaera gargensis (strain Ga9.2)</name>
    <dbReference type="NCBI Taxonomy" id="1237085"/>
    <lineage>
        <taxon>Archaea</taxon>
        <taxon>Nitrososphaerota</taxon>
        <taxon>Nitrososphaeria</taxon>
        <taxon>Nitrososphaerales</taxon>
        <taxon>Nitrososphaeraceae</taxon>
        <taxon>Nitrososphaera</taxon>
    </lineage>
</organism>
<protein>
    <submittedName>
        <fullName evidence="2">Uncharacterized protein</fullName>
    </submittedName>
</protein>
<dbReference type="InParanoid" id="K0IM93"/>
<accession>K0IM93</accession>
<dbReference type="RefSeq" id="WP_015020645.1">
    <property type="nucleotide sequence ID" value="NC_018719.1"/>
</dbReference>
<keyword evidence="1" id="KW-0812">Transmembrane</keyword>
<name>K0IM93_NITGG</name>
<evidence type="ECO:0000313" key="2">
    <source>
        <dbReference type="EMBL" id="AFU60112.1"/>
    </source>
</evidence>